<dbReference type="InterPro" id="IPR051909">
    <property type="entry name" value="MFP_Cation_Efflux"/>
</dbReference>
<protein>
    <submittedName>
        <fullName evidence="4">Efflux RND transporter periplasmic adaptor subunit</fullName>
    </submittedName>
</protein>
<feature type="region of interest" description="Disordered" evidence="3">
    <location>
        <begin position="22"/>
        <end position="73"/>
    </location>
</feature>
<feature type="compositionally biased region" description="Low complexity" evidence="3">
    <location>
        <begin position="27"/>
        <end position="46"/>
    </location>
</feature>
<dbReference type="PANTHER" id="PTHR30097">
    <property type="entry name" value="CATION EFFLUX SYSTEM PROTEIN CUSB"/>
    <property type="match status" value="1"/>
</dbReference>
<dbReference type="PANTHER" id="PTHR30097:SF4">
    <property type="entry name" value="SLR6042 PROTEIN"/>
    <property type="match status" value="1"/>
</dbReference>
<evidence type="ECO:0000256" key="1">
    <source>
        <dbReference type="ARBA" id="ARBA00009477"/>
    </source>
</evidence>
<dbReference type="Gene3D" id="6.10.140.1990">
    <property type="match status" value="1"/>
</dbReference>
<dbReference type="Gene3D" id="2.40.420.20">
    <property type="match status" value="1"/>
</dbReference>
<evidence type="ECO:0000256" key="2">
    <source>
        <dbReference type="ARBA" id="ARBA00022448"/>
    </source>
</evidence>
<sequence>MKNIAILALFGLALAGCGTDKKEGASAEATTGTPAVATAAGQPAAEGAKEAAEAEPTETTLSPEEQRTAGIRLGKVQDRVLSGGLKVNGTLDAPPENAVTVSALLGGIVERTTLLQGSQVRAGQVLATIRNPEFLDLQQKYLETSSQLEYARSEYARQEELYRQEVAPQKNFQRARAEYRALQAQVAAQAARLRLAGLPVGGKLTTTAPVKAPRGGFLKTVNASAGQSVTATDVLFEIIDPGHLDVVLNVFEKDAPQLRNGQTVRYTLANDSAGADHQAKIYLIGRTVGEDRTVRVYAHLRHEDASRLPGTYVRAVIETNSATVPALPDKALVQFGGKDYIFVADDKATAKGESSYRMVAVETGVSENGYTQVTLPAGLTAANAAIVTEGAYSLLAKLKNAEEEE</sequence>
<dbReference type="PROSITE" id="PS51257">
    <property type="entry name" value="PROKAR_LIPOPROTEIN"/>
    <property type="match status" value="1"/>
</dbReference>
<accession>A0ABS0L6J9</accession>
<dbReference type="NCBIfam" id="TIGR01730">
    <property type="entry name" value="RND_mfp"/>
    <property type="match status" value="1"/>
</dbReference>
<dbReference type="EMBL" id="JADWYK010000016">
    <property type="protein sequence ID" value="MBG8555732.1"/>
    <property type="molecule type" value="Genomic_DNA"/>
</dbReference>
<reference evidence="4 5" key="1">
    <citation type="submission" date="2020-11" db="EMBL/GenBank/DDBJ databases">
        <title>Hymenobacter sp.</title>
        <authorList>
            <person name="Kim M.K."/>
        </authorList>
    </citation>
    <scope>NUCLEOTIDE SEQUENCE [LARGE SCALE GENOMIC DNA]</scope>
    <source>
        <strain evidence="4 5">BT594</strain>
    </source>
</reference>
<organism evidence="4 5">
    <name type="scientific">Hymenobacter guriensis</name>
    <dbReference type="NCBI Taxonomy" id="2793065"/>
    <lineage>
        <taxon>Bacteria</taxon>
        <taxon>Pseudomonadati</taxon>
        <taxon>Bacteroidota</taxon>
        <taxon>Cytophagia</taxon>
        <taxon>Cytophagales</taxon>
        <taxon>Hymenobacteraceae</taxon>
        <taxon>Hymenobacter</taxon>
    </lineage>
</organism>
<name>A0ABS0L6J9_9BACT</name>
<dbReference type="Gene3D" id="2.40.30.170">
    <property type="match status" value="1"/>
</dbReference>
<proteinExistence type="inferred from homology"/>
<keyword evidence="2" id="KW-0813">Transport</keyword>
<evidence type="ECO:0000256" key="3">
    <source>
        <dbReference type="SAM" id="MobiDB-lite"/>
    </source>
</evidence>
<keyword evidence="5" id="KW-1185">Reference proteome</keyword>
<dbReference type="Proteomes" id="UP000601099">
    <property type="component" value="Unassembled WGS sequence"/>
</dbReference>
<gene>
    <name evidence="4" type="ORF">I5L79_19465</name>
</gene>
<comment type="similarity">
    <text evidence="1">Belongs to the membrane fusion protein (MFP) (TC 8.A.1) family.</text>
</comment>
<dbReference type="RefSeq" id="WP_196956752.1">
    <property type="nucleotide sequence ID" value="NZ_JADWYK010000016.1"/>
</dbReference>
<dbReference type="SUPFAM" id="SSF111369">
    <property type="entry name" value="HlyD-like secretion proteins"/>
    <property type="match status" value="1"/>
</dbReference>
<dbReference type="InterPro" id="IPR006143">
    <property type="entry name" value="RND_pump_MFP"/>
</dbReference>
<comment type="caution">
    <text evidence="4">The sequence shown here is derived from an EMBL/GenBank/DDBJ whole genome shotgun (WGS) entry which is preliminary data.</text>
</comment>
<evidence type="ECO:0000313" key="5">
    <source>
        <dbReference type="Proteomes" id="UP000601099"/>
    </source>
</evidence>
<dbReference type="InterPro" id="IPR030190">
    <property type="entry name" value="MacA_alpha-hairpin_sf"/>
</dbReference>
<evidence type="ECO:0000313" key="4">
    <source>
        <dbReference type="EMBL" id="MBG8555732.1"/>
    </source>
</evidence>